<evidence type="ECO:0000313" key="1">
    <source>
        <dbReference type="EMBL" id="SDB27920.1"/>
    </source>
</evidence>
<accession>A0A1G6C4X3</accession>
<gene>
    <name evidence="1" type="ORF">SAMN02910417_02098</name>
</gene>
<dbReference type="OrthoDB" id="9796523at2"/>
<keyword evidence="2" id="KW-1185">Reference proteome</keyword>
<organism evidence="1 2">
    <name type="scientific">Eubacterium oxidoreducens</name>
    <dbReference type="NCBI Taxonomy" id="1732"/>
    <lineage>
        <taxon>Bacteria</taxon>
        <taxon>Bacillati</taxon>
        <taxon>Bacillota</taxon>
        <taxon>Clostridia</taxon>
        <taxon>Eubacteriales</taxon>
        <taxon>Eubacteriaceae</taxon>
        <taxon>Eubacterium</taxon>
    </lineage>
</organism>
<dbReference type="EMBL" id="FMXR01000015">
    <property type="protein sequence ID" value="SDB27920.1"/>
    <property type="molecule type" value="Genomic_DNA"/>
</dbReference>
<dbReference type="STRING" id="1732.SAMN02910417_02098"/>
<evidence type="ECO:0000313" key="2">
    <source>
        <dbReference type="Proteomes" id="UP000199228"/>
    </source>
</evidence>
<dbReference type="AlphaFoldDB" id="A0A1G6C4X3"/>
<dbReference type="Pfam" id="PF13707">
    <property type="entry name" value="RloB"/>
    <property type="match status" value="1"/>
</dbReference>
<dbReference type="RefSeq" id="WP_090174313.1">
    <property type="nucleotide sequence ID" value="NZ_FMXR01000015.1"/>
</dbReference>
<sequence>MAKKDRTGNRKTRDQRRNTRVPELGYYLIVTDTEGTERCYFDGLHSELPKEIQDKLVVKVVETKTTRLIDKCIEFTAYDPQYRKSWIVFDRDQVKDFDEIIAEAKKKDINVGWSNPCFEIWMHAYYGSMPNIQESWTCCDRFGQLFKSKTGYNYDKADKSLYRRLAQTGDEIKALKIAEQKYKQCIDNGYTKPSEMCPCTTVHDLVGEIKGKITE</sequence>
<proteinExistence type="predicted"/>
<dbReference type="InterPro" id="IPR025591">
    <property type="entry name" value="RloB"/>
</dbReference>
<reference evidence="1 2" key="1">
    <citation type="submission" date="2016-10" db="EMBL/GenBank/DDBJ databases">
        <authorList>
            <person name="de Groot N.N."/>
        </authorList>
    </citation>
    <scope>NUCLEOTIDE SEQUENCE [LARGE SCALE GENOMIC DNA]</scope>
    <source>
        <strain evidence="1 2">DSM 3217</strain>
    </source>
</reference>
<name>A0A1G6C4X3_EUBOX</name>
<protein>
    <submittedName>
        <fullName evidence="1">RloB-like protein</fullName>
    </submittedName>
</protein>
<dbReference type="Proteomes" id="UP000199228">
    <property type="component" value="Unassembled WGS sequence"/>
</dbReference>